<keyword evidence="2" id="KW-1185">Reference proteome</keyword>
<dbReference type="AlphaFoldDB" id="A0A196SM78"/>
<protein>
    <submittedName>
        <fullName evidence="1">Uncharacterized protein</fullName>
    </submittedName>
</protein>
<comment type="caution">
    <text evidence="1">The sequence shown here is derived from an EMBL/GenBank/DDBJ whole genome shotgun (WGS) entry which is preliminary data.</text>
</comment>
<dbReference type="EMBL" id="LXWW01000004">
    <property type="protein sequence ID" value="OAO18158.1"/>
    <property type="molecule type" value="Genomic_DNA"/>
</dbReference>
<gene>
    <name evidence="1" type="ORF">AV274_0098</name>
</gene>
<accession>A0A196SM78</accession>
<sequence>MTEDHKVRCSIHLLGAFFSLFTAATERTSSFMSFGANSLGAVVRHLLLVAYSLTQQRIEYPSWNRKRRRGNSDSSAVFSSPFLLPHSLFHF</sequence>
<organism evidence="1 2">
    <name type="scientific">Blastocystis sp. subtype 1 (strain ATCC 50177 / NandII)</name>
    <dbReference type="NCBI Taxonomy" id="478820"/>
    <lineage>
        <taxon>Eukaryota</taxon>
        <taxon>Sar</taxon>
        <taxon>Stramenopiles</taxon>
        <taxon>Bigyra</taxon>
        <taxon>Opalozoa</taxon>
        <taxon>Opalinata</taxon>
        <taxon>Blastocystidae</taxon>
        <taxon>Blastocystis</taxon>
    </lineage>
</organism>
<evidence type="ECO:0000313" key="1">
    <source>
        <dbReference type="EMBL" id="OAO18158.1"/>
    </source>
</evidence>
<evidence type="ECO:0000313" key="2">
    <source>
        <dbReference type="Proteomes" id="UP000078348"/>
    </source>
</evidence>
<dbReference type="Proteomes" id="UP000078348">
    <property type="component" value="Unassembled WGS sequence"/>
</dbReference>
<proteinExistence type="predicted"/>
<name>A0A196SM78_BLAHN</name>
<reference evidence="1 2" key="1">
    <citation type="submission" date="2016-05" db="EMBL/GenBank/DDBJ databases">
        <title>Nuclear genome of Blastocystis sp. subtype 1 NandII.</title>
        <authorList>
            <person name="Gentekaki E."/>
            <person name="Curtis B."/>
            <person name="Stairs C."/>
            <person name="Eme L."/>
            <person name="Herman E."/>
            <person name="Klimes V."/>
            <person name="Arias M.C."/>
            <person name="Elias M."/>
            <person name="Hilliou F."/>
            <person name="Klute M."/>
            <person name="Malik S.-B."/>
            <person name="Pightling A."/>
            <person name="Rachubinski R."/>
            <person name="Salas D."/>
            <person name="Schlacht A."/>
            <person name="Suga H."/>
            <person name="Archibald J."/>
            <person name="Ball S.G."/>
            <person name="Clark G."/>
            <person name="Dacks J."/>
            <person name="Van Der Giezen M."/>
            <person name="Tsaousis A."/>
            <person name="Roger A."/>
        </authorList>
    </citation>
    <scope>NUCLEOTIDE SEQUENCE [LARGE SCALE GENOMIC DNA]</scope>
    <source>
        <strain evidence="2">ATCC 50177 / NandII</strain>
    </source>
</reference>